<reference evidence="4" key="2">
    <citation type="journal article" date="2024" name="Plant">
        <title>Genomic evolution and insights into agronomic trait innovations of Sesamum species.</title>
        <authorList>
            <person name="Miao H."/>
            <person name="Wang L."/>
            <person name="Qu L."/>
            <person name="Liu H."/>
            <person name="Sun Y."/>
            <person name="Le M."/>
            <person name="Wang Q."/>
            <person name="Wei S."/>
            <person name="Zheng Y."/>
            <person name="Lin W."/>
            <person name="Duan Y."/>
            <person name="Cao H."/>
            <person name="Xiong S."/>
            <person name="Wang X."/>
            <person name="Wei L."/>
            <person name="Li C."/>
            <person name="Ma Q."/>
            <person name="Ju M."/>
            <person name="Zhao R."/>
            <person name="Li G."/>
            <person name="Mu C."/>
            <person name="Tian Q."/>
            <person name="Mei H."/>
            <person name="Zhang T."/>
            <person name="Gao T."/>
            <person name="Zhang H."/>
        </authorList>
    </citation>
    <scope>NUCLEOTIDE SEQUENCE</scope>
    <source>
        <strain evidence="4">KEN1</strain>
    </source>
</reference>
<dbReference type="GO" id="GO:0008270">
    <property type="term" value="F:zinc ion binding"/>
    <property type="evidence" value="ECO:0007669"/>
    <property type="project" value="UniProtKB-KW"/>
</dbReference>
<evidence type="ECO:0000313" key="4">
    <source>
        <dbReference type="EMBL" id="KAL0412135.1"/>
    </source>
</evidence>
<evidence type="ECO:0000256" key="1">
    <source>
        <dbReference type="PROSITE-ProRule" id="PRU00047"/>
    </source>
</evidence>
<feature type="domain" description="CCHC-type" evidence="3">
    <location>
        <begin position="239"/>
        <end position="254"/>
    </location>
</feature>
<organism evidence="4">
    <name type="scientific">Sesamum latifolium</name>
    <dbReference type="NCBI Taxonomy" id="2727402"/>
    <lineage>
        <taxon>Eukaryota</taxon>
        <taxon>Viridiplantae</taxon>
        <taxon>Streptophyta</taxon>
        <taxon>Embryophyta</taxon>
        <taxon>Tracheophyta</taxon>
        <taxon>Spermatophyta</taxon>
        <taxon>Magnoliopsida</taxon>
        <taxon>eudicotyledons</taxon>
        <taxon>Gunneridae</taxon>
        <taxon>Pentapetalae</taxon>
        <taxon>asterids</taxon>
        <taxon>lamiids</taxon>
        <taxon>Lamiales</taxon>
        <taxon>Pedaliaceae</taxon>
        <taxon>Sesamum</taxon>
    </lineage>
</organism>
<dbReference type="GO" id="GO:0003676">
    <property type="term" value="F:nucleic acid binding"/>
    <property type="evidence" value="ECO:0007669"/>
    <property type="project" value="InterPro"/>
</dbReference>
<gene>
    <name evidence="4" type="ORF">Slati_3803200</name>
</gene>
<comment type="caution">
    <text evidence="4">The sequence shown here is derived from an EMBL/GenBank/DDBJ whole genome shotgun (WGS) entry which is preliminary data.</text>
</comment>
<dbReference type="InterPro" id="IPR005162">
    <property type="entry name" value="Retrotrans_gag_dom"/>
</dbReference>
<feature type="region of interest" description="Disordered" evidence="2">
    <location>
        <begin position="356"/>
        <end position="384"/>
    </location>
</feature>
<dbReference type="InterPro" id="IPR001878">
    <property type="entry name" value="Znf_CCHC"/>
</dbReference>
<name>A0AAW2U4K5_9LAMI</name>
<dbReference type="PANTHER" id="PTHR33223">
    <property type="entry name" value="CCHC-TYPE DOMAIN-CONTAINING PROTEIN"/>
    <property type="match status" value="1"/>
</dbReference>
<proteinExistence type="predicted"/>
<feature type="region of interest" description="Disordered" evidence="2">
    <location>
        <begin position="415"/>
        <end position="438"/>
    </location>
</feature>
<dbReference type="PROSITE" id="PS50158">
    <property type="entry name" value="ZF_CCHC"/>
    <property type="match status" value="1"/>
</dbReference>
<protein>
    <recommendedName>
        <fullName evidence="3">CCHC-type domain-containing protein</fullName>
    </recommendedName>
</protein>
<evidence type="ECO:0000259" key="3">
    <source>
        <dbReference type="PROSITE" id="PS50158"/>
    </source>
</evidence>
<reference evidence="4" key="1">
    <citation type="submission" date="2020-06" db="EMBL/GenBank/DDBJ databases">
        <authorList>
            <person name="Li T."/>
            <person name="Hu X."/>
            <person name="Zhang T."/>
            <person name="Song X."/>
            <person name="Zhang H."/>
            <person name="Dai N."/>
            <person name="Sheng W."/>
            <person name="Hou X."/>
            <person name="Wei L."/>
        </authorList>
    </citation>
    <scope>NUCLEOTIDE SEQUENCE</scope>
    <source>
        <strain evidence="4">KEN1</strain>
        <tissue evidence="4">Leaf</tissue>
    </source>
</reference>
<dbReference type="EMBL" id="JACGWN010000013">
    <property type="protein sequence ID" value="KAL0412135.1"/>
    <property type="molecule type" value="Genomic_DNA"/>
</dbReference>
<keyword evidence="1" id="KW-0479">Metal-binding</keyword>
<keyword evidence="1" id="KW-0863">Zinc-finger</keyword>
<dbReference type="Pfam" id="PF03732">
    <property type="entry name" value="Retrotrans_gag"/>
    <property type="match status" value="1"/>
</dbReference>
<accession>A0AAW2U4K5</accession>
<dbReference type="AlphaFoldDB" id="A0AAW2U4K5"/>
<feature type="compositionally biased region" description="Basic and acidic residues" evidence="2">
    <location>
        <begin position="370"/>
        <end position="382"/>
    </location>
</feature>
<sequence>MEIMGVVERPMMSTRFQQLMERSLTSSSPVLKPTISKSSHQSFSSFGQVFNGVSNDAVRLRIFLFSLCDTAKDWLQSLPTGSITTWAVLTQKFLAKYFPPAKTAKMLNDITSFVQLDRESLYDAWERFKSMLRKCPYHELPVWRQVQTFYNGVTLDNRAITDAAVGGTIMKKLPSEAFNIINEIATNLYSYGQERVDKRTAGIHSIDAVSALSAQMTALTHKVDYLGATMWNGAPIGPCGACGQMGHWSQDCNQFSIHEDANFVSHDGRHPIPKSRCTPPKSRSVAVKFGSANGMSSSAKFLKEVLSTKRKWEAGETVKLNEECSDMKEEHEEVPNFVDTGQEVKSKLLKELLLNGSTSNPKVKPPFEVSSDRKKASEDKWGRPNRMKSWRNQVDENVGFYKEYTKAWNVSHMKKKKFKDDDKRHHKNKGPIKVDWQD</sequence>
<keyword evidence="1" id="KW-0862">Zinc</keyword>
<dbReference type="PANTHER" id="PTHR33223:SF11">
    <property type="entry name" value="ELEMENT PROTEIN, PUTATIVE-RELATED"/>
    <property type="match status" value="1"/>
</dbReference>
<evidence type="ECO:0000256" key="2">
    <source>
        <dbReference type="SAM" id="MobiDB-lite"/>
    </source>
</evidence>